<evidence type="ECO:0000256" key="10">
    <source>
        <dbReference type="ARBA" id="ARBA00023033"/>
    </source>
</evidence>
<dbReference type="GO" id="GO:0016705">
    <property type="term" value="F:oxidoreductase activity, acting on paired donors, with incorporation or reduction of molecular oxygen"/>
    <property type="evidence" value="ECO:0007669"/>
    <property type="project" value="InterPro"/>
</dbReference>
<dbReference type="AlphaFoldDB" id="A0AAV7E0B1"/>
<dbReference type="EMBL" id="JAINDJ010000008">
    <property type="protein sequence ID" value="KAG9440838.1"/>
    <property type="molecule type" value="Genomic_DNA"/>
</dbReference>
<evidence type="ECO:0000256" key="12">
    <source>
        <dbReference type="PIRSR" id="PIRSR602401-1"/>
    </source>
</evidence>
<evidence type="ECO:0000256" key="8">
    <source>
        <dbReference type="ARBA" id="ARBA00023002"/>
    </source>
</evidence>
<dbReference type="InterPro" id="IPR036396">
    <property type="entry name" value="Cyt_P450_sf"/>
</dbReference>
<protein>
    <recommendedName>
        <fullName evidence="15">Cytochrome P450</fullName>
    </recommendedName>
</protein>
<keyword evidence="6 12" id="KW-0479">Metal-binding</keyword>
<evidence type="ECO:0000256" key="11">
    <source>
        <dbReference type="ARBA" id="ARBA00023136"/>
    </source>
</evidence>
<dbReference type="Gene3D" id="1.10.630.10">
    <property type="entry name" value="Cytochrome P450"/>
    <property type="match status" value="2"/>
</dbReference>
<dbReference type="SUPFAM" id="SSF48264">
    <property type="entry name" value="Cytochrome P450"/>
    <property type="match status" value="2"/>
</dbReference>
<keyword evidence="10" id="KW-0503">Monooxygenase</keyword>
<dbReference type="GO" id="GO:0020037">
    <property type="term" value="F:heme binding"/>
    <property type="evidence" value="ECO:0007669"/>
    <property type="project" value="InterPro"/>
</dbReference>
<evidence type="ECO:0008006" key="15">
    <source>
        <dbReference type="Google" id="ProtNLM"/>
    </source>
</evidence>
<evidence type="ECO:0000256" key="2">
    <source>
        <dbReference type="ARBA" id="ARBA00004370"/>
    </source>
</evidence>
<dbReference type="PROSITE" id="PS00086">
    <property type="entry name" value="CYTOCHROME_P450"/>
    <property type="match status" value="2"/>
</dbReference>
<evidence type="ECO:0000313" key="13">
    <source>
        <dbReference type="EMBL" id="KAG9440838.1"/>
    </source>
</evidence>
<dbReference type="FunFam" id="1.10.630.10:FF:000126">
    <property type="entry name" value="Predicted protein"/>
    <property type="match status" value="1"/>
</dbReference>
<accession>A0AAV7E0B1</accession>
<dbReference type="Proteomes" id="UP000825729">
    <property type="component" value="Unassembled WGS sequence"/>
</dbReference>
<keyword evidence="11" id="KW-0472">Membrane</keyword>
<dbReference type="GO" id="GO:0004497">
    <property type="term" value="F:monooxygenase activity"/>
    <property type="evidence" value="ECO:0007669"/>
    <property type="project" value="UniProtKB-KW"/>
</dbReference>
<keyword evidence="9 12" id="KW-0408">Iron</keyword>
<dbReference type="CDD" id="cd20654">
    <property type="entry name" value="CYP82"/>
    <property type="match status" value="1"/>
</dbReference>
<dbReference type="InterPro" id="IPR050651">
    <property type="entry name" value="Plant_Cytochrome_P450_Monoox"/>
</dbReference>
<dbReference type="GO" id="GO:0016020">
    <property type="term" value="C:membrane"/>
    <property type="evidence" value="ECO:0007669"/>
    <property type="project" value="UniProtKB-SubCell"/>
</dbReference>
<dbReference type="FunFam" id="1.10.630.10:FF:000026">
    <property type="entry name" value="Cytochrome P450 82C4"/>
    <property type="match status" value="1"/>
</dbReference>
<proteinExistence type="inferred from homology"/>
<dbReference type="InterPro" id="IPR017972">
    <property type="entry name" value="Cyt_P450_CS"/>
</dbReference>
<evidence type="ECO:0000256" key="5">
    <source>
        <dbReference type="ARBA" id="ARBA00022692"/>
    </source>
</evidence>
<keyword evidence="7" id="KW-1133">Transmembrane helix</keyword>
<gene>
    <name evidence="13" type="ORF">H6P81_021003</name>
</gene>
<evidence type="ECO:0000256" key="4">
    <source>
        <dbReference type="ARBA" id="ARBA00022617"/>
    </source>
</evidence>
<dbReference type="PANTHER" id="PTHR47947">
    <property type="entry name" value="CYTOCHROME P450 82C3-RELATED"/>
    <property type="match status" value="1"/>
</dbReference>
<dbReference type="PRINTS" id="PR00385">
    <property type="entry name" value="P450"/>
</dbReference>
<dbReference type="Pfam" id="PF00067">
    <property type="entry name" value="p450"/>
    <property type="match status" value="2"/>
</dbReference>
<comment type="cofactor">
    <cofactor evidence="1 12">
        <name>heme</name>
        <dbReference type="ChEBI" id="CHEBI:30413"/>
    </cofactor>
</comment>
<keyword evidence="5" id="KW-0812">Transmembrane</keyword>
<comment type="caution">
    <text evidence="13">The sequence shown here is derived from an EMBL/GenBank/DDBJ whole genome shotgun (WGS) entry which is preliminary data.</text>
</comment>
<comment type="similarity">
    <text evidence="3">Belongs to the cytochrome P450 family.</text>
</comment>
<sequence>MQKIASLQLLSTRQLDLLKHARATEEVDLSIKGLYRRWMEKKKVIPAVKVEMKEWFGDFTFNNVVMSVEGKRYLQENSSNWVPTWMKIIWAMIIGRTDTTNATLTWALALLLNNRGALRKARDELDGQVGKDKKVTKSDIKNLPYLCTIVKETLQLYLPAPLAAPHEAMEDCCIDGHRIPAGTYRIPAGKRVMINIWKIQIDPRIWSDPLKFSPERFLSKSSEIDVRRQHFELIPFGSGRRMCPGLNLGLQMLPLALARLIHGFDRETPSDDEPVDLTQTPGLTMPKATPLEVFLTPPSLMASMFFFKSWFGVRNPEAVSTPPEVPGRWPLIGHLPKLKLSGTHQPLARTLGDLAEKHGPLITIWVGVHRTVVVSSSEMAKECFTTNDRVLASRPLMAPGRYLGYNYAIFAFSPFGPFWREMRKIATLELLSARQLELLKHVRATEVDLSLKYLYNQWLDNKKVPIKVERKEWFGDLTFNNVVMSVVGKRYFGTNTEEDESEAKKFSQAIRDLFIQSENPIPSDAIPALERFDIGGRIRAMKKTFKELDSLISSWLKEHRLRRLSAHGKHDQHQDFLDVMLTTMDKYHFADYDADTAIKATCLTIIAAGADTSFVTLTWALSLLLNNRRELMKAQDELDAQVGKDRKVMESDIKNLPYLSAIVKETLRLYPAGPLGLPHEAMEDCYIGGYKIPAGTRVMVNIWKIQRDPRIWPDPHKFLPERFLAANSEIDVRGQHFELIPFGSGRRMCPGFNFALQILHLTLARLLHGFDVATPFDEPVDLKEAPGLTVPKATPLEVLLSPRLSADLYLK</sequence>
<name>A0AAV7E0B1_ARIFI</name>
<evidence type="ECO:0000256" key="6">
    <source>
        <dbReference type="ARBA" id="ARBA00022723"/>
    </source>
</evidence>
<evidence type="ECO:0000256" key="1">
    <source>
        <dbReference type="ARBA" id="ARBA00001971"/>
    </source>
</evidence>
<reference evidence="13 14" key="1">
    <citation type="submission" date="2021-07" db="EMBL/GenBank/DDBJ databases">
        <title>The Aristolochia fimbriata genome: insights into angiosperm evolution, floral development and chemical biosynthesis.</title>
        <authorList>
            <person name="Jiao Y."/>
        </authorList>
    </citation>
    <scope>NUCLEOTIDE SEQUENCE [LARGE SCALE GENOMIC DNA]</scope>
    <source>
        <strain evidence="13">IBCAS-2021</strain>
        <tissue evidence="13">Leaf</tissue>
    </source>
</reference>
<evidence type="ECO:0000256" key="3">
    <source>
        <dbReference type="ARBA" id="ARBA00010617"/>
    </source>
</evidence>
<feature type="binding site" description="axial binding residue" evidence="12">
    <location>
        <position position="749"/>
    </location>
    <ligand>
        <name>heme</name>
        <dbReference type="ChEBI" id="CHEBI:30413"/>
    </ligand>
    <ligandPart>
        <name>Fe</name>
        <dbReference type="ChEBI" id="CHEBI:18248"/>
    </ligandPart>
</feature>
<dbReference type="PANTHER" id="PTHR47947:SF26">
    <property type="entry name" value="CYTOCHROME P450"/>
    <property type="match status" value="1"/>
</dbReference>
<dbReference type="InterPro" id="IPR001128">
    <property type="entry name" value="Cyt_P450"/>
</dbReference>
<keyword evidence="8" id="KW-0560">Oxidoreductase</keyword>
<dbReference type="PRINTS" id="PR00463">
    <property type="entry name" value="EP450I"/>
</dbReference>
<dbReference type="GO" id="GO:0005506">
    <property type="term" value="F:iron ion binding"/>
    <property type="evidence" value="ECO:0007669"/>
    <property type="project" value="InterPro"/>
</dbReference>
<dbReference type="InterPro" id="IPR002401">
    <property type="entry name" value="Cyt_P450_E_grp-I"/>
</dbReference>
<organism evidence="13 14">
    <name type="scientific">Aristolochia fimbriata</name>
    <name type="common">White veined hardy Dutchman's pipe vine</name>
    <dbReference type="NCBI Taxonomy" id="158543"/>
    <lineage>
        <taxon>Eukaryota</taxon>
        <taxon>Viridiplantae</taxon>
        <taxon>Streptophyta</taxon>
        <taxon>Embryophyta</taxon>
        <taxon>Tracheophyta</taxon>
        <taxon>Spermatophyta</taxon>
        <taxon>Magnoliopsida</taxon>
        <taxon>Magnoliidae</taxon>
        <taxon>Piperales</taxon>
        <taxon>Aristolochiaceae</taxon>
        <taxon>Aristolochia</taxon>
    </lineage>
</organism>
<evidence type="ECO:0000313" key="14">
    <source>
        <dbReference type="Proteomes" id="UP000825729"/>
    </source>
</evidence>
<evidence type="ECO:0000256" key="9">
    <source>
        <dbReference type="ARBA" id="ARBA00023004"/>
    </source>
</evidence>
<keyword evidence="14" id="KW-1185">Reference proteome</keyword>
<comment type="subcellular location">
    <subcellularLocation>
        <location evidence="2">Membrane</location>
    </subcellularLocation>
</comment>
<evidence type="ECO:0000256" key="7">
    <source>
        <dbReference type="ARBA" id="ARBA00022989"/>
    </source>
</evidence>
<keyword evidence="4 12" id="KW-0349">Heme</keyword>